<organism evidence="1">
    <name type="scientific">Aceria tosichella</name>
    <name type="common">wheat curl mite</name>
    <dbReference type="NCBI Taxonomy" id="561515"/>
    <lineage>
        <taxon>Eukaryota</taxon>
        <taxon>Metazoa</taxon>
        <taxon>Ecdysozoa</taxon>
        <taxon>Arthropoda</taxon>
        <taxon>Chelicerata</taxon>
        <taxon>Arachnida</taxon>
        <taxon>Acari</taxon>
        <taxon>Acariformes</taxon>
        <taxon>Trombidiformes</taxon>
        <taxon>Prostigmata</taxon>
        <taxon>Eupodina</taxon>
        <taxon>Eriophyoidea</taxon>
        <taxon>Eriophyidae</taxon>
        <taxon>Eriophyinae</taxon>
        <taxon>Aceriini</taxon>
        <taxon>Aceria</taxon>
    </lineage>
</organism>
<evidence type="ECO:0000313" key="1">
    <source>
        <dbReference type="EMBL" id="MDE48161.1"/>
    </source>
</evidence>
<gene>
    <name evidence="1" type="primary">ASTE1_6</name>
    <name evidence="1" type="ORF">g.12971</name>
</gene>
<dbReference type="PANTHER" id="PTHR15665">
    <property type="entry name" value="ASTEROID PROTEIN"/>
    <property type="match status" value="1"/>
</dbReference>
<name>A0A6G1SD64_9ACAR</name>
<proteinExistence type="predicted"/>
<sequence length="518" mass="60155">MIQTPYKKIAQKANELKCPVLTNETDFIIYDLDYGFIMLDSFMDQILDPASRLDGEVPTIRYSSLFTRAKLAKALSDGINNEIWPLLSILLGNDYIEARTFWEVRRSICGYHYEGFFDVQSFAHRQIANLLTWMVGKSLQEALNYIVNSVDHQQIDRERLVRLMKFCLAKYQPESTIEFDEELERLYPSHQVDPRLVELEQTPVKLLKRLLEHNDLGSIAFNMLFRKSYRHYPIVLDGDRDWDSNSCTQARCIECRPYSLALVLIRSQANTNSSTNGTEPAAYHIDHRVEGESPTKVPIRPMEHLENFGSLRHIDCYSMITMECELKKDMLLACFCFNRDEFNFIKDTVGRVLSGPYVQEAALCFMLVNYIGLQTQLPPESEFVDALLMTIFYYAASNGQINRHNGILDEAGVKRLLDTLRAHYWINNEVVYKEGVESLDRRITHRIGQLFSAHEAYYLINSLLDHPLDVPQLERYFNSTLVFRLTKLFHLRELTREINFPVLINICAEIRCRVHCAG</sequence>
<dbReference type="AlphaFoldDB" id="A0A6G1SD64"/>
<protein>
    <submittedName>
        <fullName evidence="1">Protein asteroid 1</fullName>
    </submittedName>
</protein>
<dbReference type="InterPro" id="IPR026832">
    <property type="entry name" value="Asteroid"/>
</dbReference>
<dbReference type="EMBL" id="GGYP01003390">
    <property type="protein sequence ID" value="MDE48161.1"/>
    <property type="molecule type" value="Transcribed_RNA"/>
</dbReference>
<accession>A0A6G1SD64</accession>
<reference evidence="1" key="1">
    <citation type="submission" date="2018-10" db="EMBL/GenBank/DDBJ databases">
        <title>Transcriptome assembly of Aceria tosichella (Wheat curl mite) Type 2.</title>
        <authorList>
            <person name="Scully E.D."/>
            <person name="Geib S.M."/>
            <person name="Palmer N.A."/>
            <person name="Gupta A.K."/>
            <person name="Sarath G."/>
            <person name="Tatineni S."/>
        </authorList>
    </citation>
    <scope>NUCLEOTIDE SEQUENCE</scope>
    <source>
        <strain evidence="1">LincolnNE</strain>
    </source>
</reference>
<dbReference type="PANTHER" id="PTHR15665:SF1">
    <property type="entry name" value="PROTEIN ASTEROID HOMOLOG 1"/>
    <property type="match status" value="1"/>
</dbReference>